<organism evidence="1 2">
    <name type="scientific">[Clostridium] polysaccharolyticum</name>
    <dbReference type="NCBI Taxonomy" id="29364"/>
    <lineage>
        <taxon>Bacteria</taxon>
        <taxon>Bacillati</taxon>
        <taxon>Bacillota</taxon>
        <taxon>Clostridia</taxon>
        <taxon>Lachnospirales</taxon>
        <taxon>Lachnospiraceae</taxon>
    </lineage>
</organism>
<sequence length="51" mass="6030">MKIRINTEQSLQDIENVINCEKISPEIERLLSLIKTFTMKLEGLKRKLGWK</sequence>
<dbReference type="STRING" id="29364.SAMN04487772_104118"/>
<dbReference type="AlphaFoldDB" id="A0A1H9ZV18"/>
<dbReference type="Proteomes" id="UP000199800">
    <property type="component" value="Unassembled WGS sequence"/>
</dbReference>
<protein>
    <submittedName>
        <fullName evidence="1">Uncharacterized protein</fullName>
    </submittedName>
</protein>
<keyword evidence="2" id="KW-1185">Reference proteome</keyword>
<proteinExistence type="predicted"/>
<gene>
    <name evidence="1" type="ORF">SAMN04487772_104118</name>
</gene>
<accession>A0A1H9ZV18</accession>
<evidence type="ECO:0000313" key="2">
    <source>
        <dbReference type="Proteomes" id="UP000199800"/>
    </source>
</evidence>
<dbReference type="EMBL" id="FOHN01000004">
    <property type="protein sequence ID" value="SES85151.1"/>
    <property type="molecule type" value="Genomic_DNA"/>
</dbReference>
<name>A0A1H9ZV18_9FIRM</name>
<dbReference type="RefSeq" id="WP_177180615.1">
    <property type="nucleotide sequence ID" value="NZ_FOHN01000004.1"/>
</dbReference>
<evidence type="ECO:0000313" key="1">
    <source>
        <dbReference type="EMBL" id="SES85151.1"/>
    </source>
</evidence>
<reference evidence="1 2" key="1">
    <citation type="submission" date="2016-10" db="EMBL/GenBank/DDBJ databases">
        <authorList>
            <person name="de Groot N.N."/>
        </authorList>
    </citation>
    <scope>NUCLEOTIDE SEQUENCE [LARGE SCALE GENOMIC DNA]</scope>
    <source>
        <strain evidence="1 2">DSM 1801</strain>
    </source>
</reference>